<evidence type="ECO:0000256" key="2">
    <source>
        <dbReference type="ARBA" id="ARBA00012438"/>
    </source>
</evidence>
<dbReference type="Gene3D" id="1.10.287.130">
    <property type="match status" value="1"/>
</dbReference>
<keyword evidence="8" id="KW-0812">Transmembrane</keyword>
<dbReference type="PANTHER" id="PTHR43547:SF2">
    <property type="entry name" value="HYBRID SIGNAL TRANSDUCTION HISTIDINE KINASE C"/>
    <property type="match status" value="1"/>
</dbReference>
<dbReference type="CDD" id="cd00075">
    <property type="entry name" value="HATPase"/>
    <property type="match status" value="1"/>
</dbReference>
<dbReference type="InterPro" id="IPR036097">
    <property type="entry name" value="HisK_dim/P_sf"/>
</dbReference>
<dbReference type="Gene3D" id="2.60.40.10">
    <property type="entry name" value="Immunoglobulins"/>
    <property type="match status" value="1"/>
</dbReference>
<dbReference type="InterPro" id="IPR018062">
    <property type="entry name" value="HTH_AraC-typ_CS"/>
</dbReference>
<dbReference type="EMBL" id="VVXJ01000037">
    <property type="protein sequence ID" value="KAA2373124.1"/>
    <property type="molecule type" value="Genomic_DNA"/>
</dbReference>
<dbReference type="InterPro" id="IPR011123">
    <property type="entry name" value="Y_Y_Y"/>
</dbReference>
<dbReference type="CDD" id="cd17574">
    <property type="entry name" value="REC_OmpR"/>
    <property type="match status" value="1"/>
</dbReference>
<comment type="catalytic activity">
    <reaction evidence="1">
        <text>ATP + protein L-histidine = ADP + protein N-phospho-L-histidine.</text>
        <dbReference type="EC" id="2.7.13.3"/>
    </reaction>
</comment>
<evidence type="ECO:0000313" key="13">
    <source>
        <dbReference type="Proteomes" id="UP000322658"/>
    </source>
</evidence>
<dbReference type="Pfam" id="PF07494">
    <property type="entry name" value="Reg_prop"/>
    <property type="match status" value="5"/>
</dbReference>
<dbReference type="PROSITE" id="PS50110">
    <property type="entry name" value="RESPONSE_REGULATORY"/>
    <property type="match status" value="1"/>
</dbReference>
<dbReference type="InterPro" id="IPR036890">
    <property type="entry name" value="HATPase_C_sf"/>
</dbReference>
<dbReference type="Pfam" id="PF00512">
    <property type="entry name" value="HisKA"/>
    <property type="match status" value="1"/>
</dbReference>
<dbReference type="GO" id="GO:0000155">
    <property type="term" value="F:phosphorelay sensor kinase activity"/>
    <property type="evidence" value="ECO:0007669"/>
    <property type="project" value="InterPro"/>
</dbReference>
<dbReference type="EC" id="2.7.13.3" evidence="2"/>
<dbReference type="InterPro" id="IPR011006">
    <property type="entry name" value="CheY-like_superfamily"/>
</dbReference>
<dbReference type="InterPro" id="IPR013783">
    <property type="entry name" value="Ig-like_fold"/>
</dbReference>
<name>A0A5B3GHV2_9BACT</name>
<evidence type="ECO:0000256" key="5">
    <source>
        <dbReference type="ARBA" id="ARBA00023125"/>
    </source>
</evidence>
<dbReference type="InterPro" id="IPR011110">
    <property type="entry name" value="Reg_prop"/>
</dbReference>
<dbReference type="GO" id="GO:0043565">
    <property type="term" value="F:sequence-specific DNA binding"/>
    <property type="evidence" value="ECO:0007669"/>
    <property type="project" value="InterPro"/>
</dbReference>
<dbReference type="InterPro" id="IPR015943">
    <property type="entry name" value="WD40/YVTN_repeat-like_dom_sf"/>
</dbReference>
<dbReference type="Pfam" id="PF02518">
    <property type="entry name" value="HATPase_c"/>
    <property type="match status" value="1"/>
</dbReference>
<dbReference type="Gene3D" id="3.40.50.2300">
    <property type="match status" value="1"/>
</dbReference>
<accession>A0A5B3GHV2</accession>
<dbReference type="PROSITE" id="PS00041">
    <property type="entry name" value="HTH_ARAC_FAMILY_1"/>
    <property type="match status" value="1"/>
</dbReference>
<dbReference type="PROSITE" id="PS01124">
    <property type="entry name" value="HTH_ARAC_FAMILY_2"/>
    <property type="match status" value="1"/>
</dbReference>
<dbReference type="FunFam" id="1.10.287.130:FF:000034">
    <property type="entry name" value="Two-component system sensor histidine kinase/response regulator"/>
    <property type="match status" value="1"/>
</dbReference>
<dbReference type="InterPro" id="IPR003661">
    <property type="entry name" value="HisK_dim/P_dom"/>
</dbReference>
<evidence type="ECO:0000256" key="7">
    <source>
        <dbReference type="PROSITE-ProRule" id="PRU00169"/>
    </source>
</evidence>
<evidence type="ECO:0000259" key="10">
    <source>
        <dbReference type="PROSITE" id="PS50109"/>
    </source>
</evidence>
<keyword evidence="3 7" id="KW-0597">Phosphoprotein</keyword>
<dbReference type="SMART" id="SM00342">
    <property type="entry name" value="HTH_ARAC"/>
    <property type="match status" value="1"/>
</dbReference>
<dbReference type="InterPro" id="IPR018060">
    <property type="entry name" value="HTH_AraC"/>
</dbReference>
<dbReference type="CDD" id="cd00082">
    <property type="entry name" value="HisKA"/>
    <property type="match status" value="1"/>
</dbReference>
<gene>
    <name evidence="12" type="ORF">F2Y07_12950</name>
</gene>
<protein>
    <recommendedName>
        <fullName evidence="2">histidine kinase</fullName>
        <ecNumber evidence="2">2.7.13.3</ecNumber>
    </recommendedName>
</protein>
<dbReference type="InterPro" id="IPR005467">
    <property type="entry name" value="His_kinase_dom"/>
</dbReference>
<feature type="domain" description="Histidine kinase" evidence="10">
    <location>
        <begin position="847"/>
        <end position="1061"/>
    </location>
</feature>
<dbReference type="SUPFAM" id="SSF47384">
    <property type="entry name" value="Homodimeric domain of signal transducing histidine kinase"/>
    <property type="match status" value="1"/>
</dbReference>
<evidence type="ECO:0000259" key="9">
    <source>
        <dbReference type="PROSITE" id="PS01124"/>
    </source>
</evidence>
<evidence type="ECO:0000313" key="12">
    <source>
        <dbReference type="EMBL" id="KAA2373124.1"/>
    </source>
</evidence>
<keyword evidence="6" id="KW-0804">Transcription</keyword>
<evidence type="ECO:0000256" key="3">
    <source>
        <dbReference type="ARBA" id="ARBA00022553"/>
    </source>
</evidence>
<dbReference type="SMART" id="SM00387">
    <property type="entry name" value="HATPase_c"/>
    <property type="match status" value="1"/>
</dbReference>
<keyword evidence="5" id="KW-0238">DNA-binding</keyword>
<dbReference type="Gene3D" id="2.130.10.10">
    <property type="entry name" value="YVTN repeat-like/Quinoprotein amine dehydrogenase"/>
    <property type="match status" value="2"/>
</dbReference>
<dbReference type="PANTHER" id="PTHR43547">
    <property type="entry name" value="TWO-COMPONENT HISTIDINE KINASE"/>
    <property type="match status" value="1"/>
</dbReference>
<dbReference type="PRINTS" id="PR00344">
    <property type="entry name" value="BCTRLSENSOR"/>
</dbReference>
<organism evidence="12 13">
    <name type="scientific">Alistipes shahii</name>
    <dbReference type="NCBI Taxonomy" id="328814"/>
    <lineage>
        <taxon>Bacteria</taxon>
        <taxon>Pseudomonadati</taxon>
        <taxon>Bacteroidota</taxon>
        <taxon>Bacteroidia</taxon>
        <taxon>Bacteroidales</taxon>
        <taxon>Rikenellaceae</taxon>
        <taxon>Alistipes</taxon>
    </lineage>
</organism>
<dbReference type="PROSITE" id="PS50109">
    <property type="entry name" value="HIS_KIN"/>
    <property type="match status" value="1"/>
</dbReference>
<dbReference type="Pfam" id="PF07495">
    <property type="entry name" value="Y_Y_Y"/>
    <property type="match status" value="1"/>
</dbReference>
<evidence type="ECO:0000256" key="4">
    <source>
        <dbReference type="ARBA" id="ARBA00023015"/>
    </source>
</evidence>
<dbReference type="Pfam" id="PF12833">
    <property type="entry name" value="HTH_18"/>
    <property type="match status" value="1"/>
</dbReference>
<keyword evidence="4" id="KW-0805">Transcription regulation</keyword>
<sequence length="1357" mass="154348">MKRIFRCIAAFLFLLYILFLPGRAESANASVYHNLRNYTVDDGLSSNHVYGIVQDSIGFIWFGTDNGLCRFDGCEFRSYTHTDGDRSSISSNNIRRLMLDSHGQIWLALDNGVDIYTPATDRFRHFDVRTSDGACVTGQTTEVIEDREGEIWIATVNSGLFRWNPVTECLTVYRHVPGDDTSIAQDYISTIYESKDGTIWIGTYSEGLCAFSKQTGCFTHYRKETDGRNCISDNSIDAITEDSYGTLWLGTVSSGLDRFDRSTGRFTNYDDRNGEGRLQRIHCLAERAPGELLVCANSGATLYRISESELRPIEDTEVPFMRTKCCNIFSFLYDREGNFWFGSCYEGVEFHPARNSFTCYATRKNDSSDRGKVVSAVCELKDGQYLLGNENDGILLFDRHAGMVVPYRTAQNVGTAIYNVFSMLVDDQTLWIAAFQRGIEAVDLKSRTVKSYLADPSDPSSRVFVLFRSSSGRIWAGTSVGLFYYDRFEDRFVTRDPKVRISDITEDHAGRLWIATNEDGLYSYDARTDLLQHYRYDPDDPATISRNAVNTLAVDRTNRLWIGTNGYGLCSYNEKDGFVRHETLPLPSKIIQRIIPENDRLWITTDRGLIVFYPATGQLKRYSRADGLHTEQFMSNSGILTSDGRIVLGTTDGICTFTPPHDIMGNLNLYPVIITRFSLNGLPVSHAEDRSSPLSVPVEYTRKITLSHRQTSVGFRFVSPTYLFPGDCRYRYRLDGLDDHWSMTDSRNASVNYNNLRPGEYCFRVQVGNGDMQWNSDETKLWIRIQPSFFRSKGALAGYVVLTLIVIAVGLYYWMRRTEQQQREKIESVKRENERNLYEQRISFFTNITHEIRTPLSLIIGPLEQVMKSHRISEEDGEYLAVIKQNYHRLHSLVNQLLDFRKIDSNKYKLRYDICDVGRLVREQLAMFGPTAQQRRIRLIEEIPDRLMQITDREALTKIISNLLSNALRFAAEEIHICIDRRDDGLVMKVWDDGPGIPAEEREKVFEAFYQTRNNGFASGVGIGLHLCRIFIRLMGGTITATERPDGKSGALLTAFIPEPASEKMDIRVKTHLNTETVGQSQLQKEPGTDLAIQRPSDMTVRHTVMVVDDDSNILDFLVKVLGNDYFVISTDSGGQALNLLRNNDPDLVVSDIMMADIDGIELCRRIKNDISTSHIPVILLTARTGISSKIEGFECGADAYIEKPFSPDQLKAQISSLLRTRDEIRRFYAGKFMTEFDTGSQQNRLDEEFILKCRDVIIAHMRNPDLSVGLLARELAMGRTLIFRKLKAVTGLTPNDFMKLIRLNEAKRMIIEGRYRITEIGFLTGFSSSSYFAKCFAKQFGVLPTEFLEKQDPGTQ</sequence>
<dbReference type="GO" id="GO:0003700">
    <property type="term" value="F:DNA-binding transcription factor activity"/>
    <property type="evidence" value="ECO:0007669"/>
    <property type="project" value="InterPro"/>
</dbReference>
<evidence type="ECO:0000256" key="1">
    <source>
        <dbReference type="ARBA" id="ARBA00000085"/>
    </source>
</evidence>
<evidence type="ECO:0000256" key="8">
    <source>
        <dbReference type="SAM" id="Phobius"/>
    </source>
</evidence>
<evidence type="ECO:0000259" key="11">
    <source>
        <dbReference type="PROSITE" id="PS50110"/>
    </source>
</evidence>
<dbReference type="SUPFAM" id="SSF55874">
    <property type="entry name" value="ATPase domain of HSP90 chaperone/DNA topoisomerase II/histidine kinase"/>
    <property type="match status" value="1"/>
</dbReference>
<dbReference type="Gene3D" id="1.10.10.60">
    <property type="entry name" value="Homeodomain-like"/>
    <property type="match status" value="1"/>
</dbReference>
<dbReference type="SMART" id="SM00388">
    <property type="entry name" value="HisKA"/>
    <property type="match status" value="1"/>
</dbReference>
<dbReference type="Pfam" id="PF00072">
    <property type="entry name" value="Response_reg"/>
    <property type="match status" value="1"/>
</dbReference>
<evidence type="ECO:0000256" key="6">
    <source>
        <dbReference type="ARBA" id="ARBA00023163"/>
    </source>
</evidence>
<keyword evidence="8" id="KW-1133">Transmembrane helix</keyword>
<dbReference type="SMART" id="SM00448">
    <property type="entry name" value="REC"/>
    <property type="match status" value="1"/>
</dbReference>
<dbReference type="InterPro" id="IPR009057">
    <property type="entry name" value="Homeodomain-like_sf"/>
</dbReference>
<reference evidence="12 13" key="1">
    <citation type="journal article" date="2019" name="Nat. Med.">
        <title>A library of human gut bacterial isolates paired with longitudinal multiomics data enables mechanistic microbiome research.</title>
        <authorList>
            <person name="Poyet M."/>
            <person name="Groussin M."/>
            <person name="Gibbons S.M."/>
            <person name="Avila-Pacheco J."/>
            <person name="Jiang X."/>
            <person name="Kearney S.M."/>
            <person name="Perrotta A.R."/>
            <person name="Berdy B."/>
            <person name="Zhao S."/>
            <person name="Lieberman T.D."/>
            <person name="Swanson P.K."/>
            <person name="Smith M."/>
            <person name="Roesemann S."/>
            <person name="Alexander J.E."/>
            <person name="Rich S.A."/>
            <person name="Livny J."/>
            <person name="Vlamakis H."/>
            <person name="Clish C."/>
            <person name="Bullock K."/>
            <person name="Deik A."/>
            <person name="Scott J."/>
            <person name="Pierce K.A."/>
            <person name="Xavier R.J."/>
            <person name="Alm E.J."/>
        </authorList>
    </citation>
    <scope>NUCLEOTIDE SEQUENCE [LARGE SCALE GENOMIC DNA]</scope>
    <source>
        <strain evidence="12 13">BIOML-A1</strain>
    </source>
</reference>
<dbReference type="SUPFAM" id="SSF46689">
    <property type="entry name" value="Homeodomain-like"/>
    <property type="match status" value="1"/>
</dbReference>
<feature type="transmembrane region" description="Helical" evidence="8">
    <location>
        <begin position="796"/>
        <end position="815"/>
    </location>
</feature>
<keyword evidence="8" id="KW-0472">Membrane</keyword>
<dbReference type="SUPFAM" id="SSF52172">
    <property type="entry name" value="CheY-like"/>
    <property type="match status" value="1"/>
</dbReference>
<dbReference type="SUPFAM" id="SSF63829">
    <property type="entry name" value="Calcium-dependent phosphotriesterase"/>
    <property type="match status" value="3"/>
</dbReference>
<feature type="modified residue" description="4-aspartylphosphate" evidence="7">
    <location>
        <position position="1152"/>
    </location>
</feature>
<dbReference type="RefSeq" id="WP_149886158.1">
    <property type="nucleotide sequence ID" value="NZ_VVXJ01000037.1"/>
</dbReference>
<dbReference type="InterPro" id="IPR004358">
    <property type="entry name" value="Sig_transdc_His_kin-like_C"/>
</dbReference>
<dbReference type="InterPro" id="IPR003594">
    <property type="entry name" value="HATPase_dom"/>
</dbReference>
<dbReference type="Gene3D" id="3.30.565.10">
    <property type="entry name" value="Histidine kinase-like ATPase, C-terminal domain"/>
    <property type="match status" value="1"/>
</dbReference>
<dbReference type="InterPro" id="IPR001789">
    <property type="entry name" value="Sig_transdc_resp-reg_receiver"/>
</dbReference>
<dbReference type="Proteomes" id="UP000322658">
    <property type="component" value="Unassembled WGS sequence"/>
</dbReference>
<proteinExistence type="predicted"/>
<feature type="domain" description="HTH araC/xylS-type" evidence="9">
    <location>
        <begin position="1252"/>
        <end position="1351"/>
    </location>
</feature>
<feature type="domain" description="Response regulatory" evidence="11">
    <location>
        <begin position="1104"/>
        <end position="1219"/>
    </location>
</feature>
<comment type="caution">
    <text evidence="12">The sequence shown here is derived from an EMBL/GenBank/DDBJ whole genome shotgun (WGS) entry which is preliminary data.</text>
</comment>